<dbReference type="SUPFAM" id="SSF51182">
    <property type="entry name" value="RmlC-like cupins"/>
    <property type="match status" value="1"/>
</dbReference>
<dbReference type="SMART" id="SM00342">
    <property type="entry name" value="HTH_ARAC"/>
    <property type="match status" value="1"/>
</dbReference>
<dbReference type="PRINTS" id="PR00032">
    <property type="entry name" value="HTHARAC"/>
</dbReference>
<evidence type="ECO:0000256" key="1">
    <source>
        <dbReference type="ARBA" id="ARBA00023015"/>
    </source>
</evidence>
<dbReference type="Pfam" id="PF12833">
    <property type="entry name" value="HTH_18"/>
    <property type="match status" value="1"/>
</dbReference>
<dbReference type="InterPro" id="IPR018060">
    <property type="entry name" value="HTH_AraC"/>
</dbReference>
<dbReference type="Gene3D" id="1.10.10.60">
    <property type="entry name" value="Homeodomain-like"/>
    <property type="match status" value="2"/>
</dbReference>
<keyword evidence="6" id="KW-1185">Reference proteome</keyword>
<dbReference type="EMBL" id="BAABEY010000012">
    <property type="protein sequence ID" value="GAA4435208.1"/>
    <property type="molecule type" value="Genomic_DNA"/>
</dbReference>
<dbReference type="InterPro" id="IPR014710">
    <property type="entry name" value="RmlC-like_jellyroll"/>
</dbReference>
<gene>
    <name evidence="5" type="ORF">GCM10023091_11230</name>
</gene>
<keyword evidence="3" id="KW-0804">Transcription</keyword>
<dbReference type="PANTHER" id="PTHR43280">
    <property type="entry name" value="ARAC-FAMILY TRANSCRIPTIONAL REGULATOR"/>
    <property type="match status" value="1"/>
</dbReference>
<name>A0ABP8LS99_9BACT</name>
<dbReference type="CDD" id="cd06976">
    <property type="entry name" value="cupin_MtlR-like_N"/>
    <property type="match status" value="1"/>
</dbReference>
<accession>A0ABP8LS99</accession>
<evidence type="ECO:0000313" key="5">
    <source>
        <dbReference type="EMBL" id="GAA4435208.1"/>
    </source>
</evidence>
<dbReference type="InterPro" id="IPR011051">
    <property type="entry name" value="RmlC_Cupin_sf"/>
</dbReference>
<dbReference type="InterPro" id="IPR020449">
    <property type="entry name" value="Tscrpt_reg_AraC-type_HTH"/>
</dbReference>
<dbReference type="PANTHER" id="PTHR43280:SF27">
    <property type="entry name" value="TRANSCRIPTIONAL REGULATOR MTLR"/>
    <property type="match status" value="1"/>
</dbReference>
<dbReference type="PROSITE" id="PS01124">
    <property type="entry name" value="HTH_ARAC_FAMILY_2"/>
    <property type="match status" value="1"/>
</dbReference>
<comment type="caution">
    <text evidence="5">The sequence shown here is derived from an EMBL/GenBank/DDBJ whole genome shotgun (WGS) entry which is preliminary data.</text>
</comment>
<evidence type="ECO:0000256" key="3">
    <source>
        <dbReference type="ARBA" id="ARBA00023163"/>
    </source>
</evidence>
<dbReference type="SUPFAM" id="SSF46689">
    <property type="entry name" value="Homeodomain-like"/>
    <property type="match status" value="2"/>
</dbReference>
<evidence type="ECO:0000313" key="6">
    <source>
        <dbReference type="Proteomes" id="UP001501508"/>
    </source>
</evidence>
<dbReference type="Gene3D" id="2.60.120.10">
    <property type="entry name" value="Jelly Rolls"/>
    <property type="match status" value="1"/>
</dbReference>
<sequence length="305" mass="34812">MNKIRHPNLLNVPVSEERSFDLRHEIVPYFANPWHFHPELELNFLVSGTGTRFIGQHAGRFDAGEIVLLGRNLPHFWKSDQAYYTGEGRLTSEAIIVRFRETFAGRDFLGLPELYHIRALMERAQGGIKLLEPLRASVARQMLSMEALDDFRQMLVLLGILQEIAISDAVEIISPEAIATNVPDKKKDKRLGKVVAYLLENLNGRVRLKEIAGLANMNEAAFCRYFKSQTGKTLTQYTLALRMDYAGNLLVNSNESVTQVCYSSGFENVSHFIQTFRRHHGLTPFEFRKRLKGKAMIRESTAFPR</sequence>
<evidence type="ECO:0000256" key="2">
    <source>
        <dbReference type="ARBA" id="ARBA00023125"/>
    </source>
</evidence>
<dbReference type="RefSeq" id="WP_345027112.1">
    <property type="nucleotide sequence ID" value="NZ_BAABEY010000012.1"/>
</dbReference>
<proteinExistence type="predicted"/>
<evidence type="ECO:0000259" key="4">
    <source>
        <dbReference type="PROSITE" id="PS01124"/>
    </source>
</evidence>
<feature type="domain" description="HTH araC/xylS-type" evidence="4">
    <location>
        <begin position="192"/>
        <end position="290"/>
    </location>
</feature>
<dbReference type="Proteomes" id="UP001501508">
    <property type="component" value="Unassembled WGS sequence"/>
</dbReference>
<dbReference type="InterPro" id="IPR009057">
    <property type="entry name" value="Homeodomain-like_sf"/>
</dbReference>
<protein>
    <submittedName>
        <fullName evidence="5">AraC family transcriptional regulator</fullName>
    </submittedName>
</protein>
<keyword evidence="2" id="KW-0238">DNA-binding</keyword>
<organism evidence="5 6">
    <name type="scientific">Ravibacter arvi</name>
    <dbReference type="NCBI Taxonomy" id="2051041"/>
    <lineage>
        <taxon>Bacteria</taxon>
        <taxon>Pseudomonadati</taxon>
        <taxon>Bacteroidota</taxon>
        <taxon>Cytophagia</taxon>
        <taxon>Cytophagales</taxon>
        <taxon>Spirosomataceae</taxon>
        <taxon>Ravibacter</taxon>
    </lineage>
</organism>
<keyword evidence="1" id="KW-0805">Transcription regulation</keyword>
<reference evidence="6" key="1">
    <citation type="journal article" date="2019" name="Int. J. Syst. Evol. Microbiol.">
        <title>The Global Catalogue of Microorganisms (GCM) 10K type strain sequencing project: providing services to taxonomists for standard genome sequencing and annotation.</title>
        <authorList>
            <consortium name="The Broad Institute Genomics Platform"/>
            <consortium name="The Broad Institute Genome Sequencing Center for Infectious Disease"/>
            <person name="Wu L."/>
            <person name="Ma J."/>
        </authorList>
    </citation>
    <scope>NUCLEOTIDE SEQUENCE [LARGE SCALE GENOMIC DNA]</scope>
    <source>
        <strain evidence="6">JCM 31920</strain>
    </source>
</reference>